<evidence type="ECO:0000256" key="2">
    <source>
        <dbReference type="PROSITE-ProRule" id="PRU00520"/>
    </source>
</evidence>
<evidence type="ECO:0000256" key="1">
    <source>
        <dbReference type="PROSITE-ProRule" id="PRU00409"/>
    </source>
</evidence>
<feature type="compositionally biased region" description="Acidic residues" evidence="4">
    <location>
        <begin position="892"/>
        <end position="906"/>
    </location>
</feature>
<dbReference type="EMBL" id="VAVZ01000001">
    <property type="protein sequence ID" value="TLQ01453.1"/>
    <property type="molecule type" value="Genomic_DNA"/>
</dbReference>
<feature type="region of interest" description="Disordered" evidence="4">
    <location>
        <begin position="876"/>
        <end position="937"/>
    </location>
</feature>
<dbReference type="PANTHER" id="PTHR21621">
    <property type="entry name" value="RIBOSOMAL PROTEIN S6 MODIFICATION PROTEIN"/>
    <property type="match status" value="1"/>
</dbReference>
<feature type="domain" description="Acylphosphatase-like" evidence="6">
    <location>
        <begin position="785"/>
        <end position="872"/>
    </location>
</feature>
<feature type="compositionally biased region" description="Acidic residues" evidence="4">
    <location>
        <begin position="915"/>
        <end position="930"/>
    </location>
</feature>
<dbReference type="SUPFAM" id="SSF54975">
    <property type="entry name" value="Acylphosphatase/BLUF domain-like"/>
    <property type="match status" value="1"/>
</dbReference>
<dbReference type="SUPFAM" id="SSF56059">
    <property type="entry name" value="Glutathione synthetase ATP-binding domain-like"/>
    <property type="match status" value="1"/>
</dbReference>
<accession>A0A5R9BMT6</accession>
<dbReference type="Gene3D" id="3.30.1490.20">
    <property type="entry name" value="ATP-grasp fold, A domain"/>
    <property type="match status" value="1"/>
</dbReference>
<feature type="domain" description="ATP-grasp" evidence="5">
    <location>
        <begin position="512"/>
        <end position="769"/>
    </location>
</feature>
<dbReference type="InterPro" id="IPR005479">
    <property type="entry name" value="CPAse_ATP-bd"/>
</dbReference>
<dbReference type="InterPro" id="IPR001792">
    <property type="entry name" value="Acylphosphatase-like_dom"/>
</dbReference>
<gene>
    <name evidence="7" type="ORF">FEF26_00265</name>
</gene>
<dbReference type="AlphaFoldDB" id="A0A5R9BMT6"/>
<dbReference type="PROSITE" id="PS50975">
    <property type="entry name" value="ATP_GRASP"/>
    <property type="match status" value="1"/>
</dbReference>
<evidence type="ECO:0000256" key="3">
    <source>
        <dbReference type="RuleBase" id="RU004168"/>
    </source>
</evidence>
<comment type="caution">
    <text evidence="2">Lacks conserved residue(s) required for the propagation of feature annotation.</text>
</comment>
<dbReference type="Gene3D" id="3.20.20.120">
    <property type="entry name" value="Enolase-like C-terminal domain"/>
    <property type="match status" value="1"/>
</dbReference>
<organism evidence="7 8">
    <name type="scientific">Nesterenkonia salmonea</name>
    <dbReference type="NCBI Taxonomy" id="1804987"/>
    <lineage>
        <taxon>Bacteria</taxon>
        <taxon>Bacillati</taxon>
        <taxon>Actinomycetota</taxon>
        <taxon>Actinomycetes</taxon>
        <taxon>Micrococcales</taxon>
        <taxon>Micrococcaceae</taxon>
        <taxon>Nesterenkonia</taxon>
    </lineage>
</organism>
<evidence type="ECO:0000313" key="8">
    <source>
        <dbReference type="Proteomes" id="UP000310458"/>
    </source>
</evidence>
<keyword evidence="8" id="KW-1185">Reference proteome</keyword>
<evidence type="ECO:0000256" key="4">
    <source>
        <dbReference type="SAM" id="MobiDB-lite"/>
    </source>
</evidence>
<evidence type="ECO:0000259" key="6">
    <source>
        <dbReference type="PROSITE" id="PS51160"/>
    </source>
</evidence>
<dbReference type="InterPro" id="IPR036046">
    <property type="entry name" value="Acylphosphatase-like_dom_sf"/>
</dbReference>
<comment type="similarity">
    <text evidence="3">Belongs to the acylphosphatase family.</text>
</comment>
<dbReference type="Gene3D" id="3.30.390.10">
    <property type="entry name" value="Enolase-like, N-terminal domain"/>
    <property type="match status" value="1"/>
</dbReference>
<dbReference type="GO" id="GO:0009432">
    <property type="term" value="P:SOS response"/>
    <property type="evidence" value="ECO:0007669"/>
    <property type="project" value="TreeGrafter"/>
</dbReference>
<dbReference type="InterPro" id="IPR036849">
    <property type="entry name" value="Enolase-like_C_sf"/>
</dbReference>
<dbReference type="GO" id="GO:0018169">
    <property type="term" value="F:ribosomal S6-glutamic acid ligase activity"/>
    <property type="evidence" value="ECO:0007669"/>
    <property type="project" value="TreeGrafter"/>
</dbReference>
<dbReference type="InterPro" id="IPR013815">
    <property type="entry name" value="ATP_grasp_subdomain_1"/>
</dbReference>
<keyword evidence="1" id="KW-0067">ATP-binding</keyword>
<dbReference type="Proteomes" id="UP000310458">
    <property type="component" value="Unassembled WGS sequence"/>
</dbReference>
<dbReference type="PANTHER" id="PTHR21621:SF0">
    <property type="entry name" value="BETA-CITRYLGLUTAMATE SYNTHASE B-RELATED"/>
    <property type="match status" value="1"/>
</dbReference>
<proteinExistence type="inferred from homology"/>
<evidence type="ECO:0000313" key="7">
    <source>
        <dbReference type="EMBL" id="TLQ01453.1"/>
    </source>
</evidence>
<evidence type="ECO:0000259" key="5">
    <source>
        <dbReference type="PROSITE" id="PS50975"/>
    </source>
</evidence>
<dbReference type="GO" id="GO:0005524">
    <property type="term" value="F:ATP binding"/>
    <property type="evidence" value="ECO:0007669"/>
    <property type="project" value="UniProtKB-UniRule"/>
</dbReference>
<dbReference type="Pfam" id="PF00708">
    <property type="entry name" value="Acylphosphatase"/>
    <property type="match status" value="1"/>
</dbReference>
<dbReference type="Pfam" id="PF02786">
    <property type="entry name" value="CPSase_L_D2"/>
    <property type="match status" value="1"/>
</dbReference>
<dbReference type="Gene3D" id="3.30.70.100">
    <property type="match status" value="1"/>
</dbReference>
<dbReference type="InterPro" id="IPR029017">
    <property type="entry name" value="Enolase-like_N"/>
</dbReference>
<dbReference type="SUPFAM" id="SSF54826">
    <property type="entry name" value="Enolase N-terminal domain-like"/>
    <property type="match status" value="1"/>
</dbReference>
<dbReference type="Gene3D" id="3.30.470.20">
    <property type="entry name" value="ATP-grasp fold, B domain"/>
    <property type="match status" value="2"/>
</dbReference>
<reference evidence="7 8" key="1">
    <citation type="submission" date="2019-05" db="EMBL/GenBank/DDBJ databases">
        <title>Nesterenkonia sp. GY074 isolated from the Southern Atlantic Ocean.</title>
        <authorList>
            <person name="Zhang G."/>
        </authorList>
    </citation>
    <scope>NUCLEOTIDE SEQUENCE [LARGE SCALE GENOMIC DNA]</scope>
    <source>
        <strain evidence="7 8">GY074</strain>
    </source>
</reference>
<dbReference type="OrthoDB" id="9803907at2"/>
<protein>
    <submittedName>
        <fullName evidence="7">ATP-grasp domain-containing protein</fullName>
    </submittedName>
</protein>
<dbReference type="InterPro" id="IPR011761">
    <property type="entry name" value="ATP-grasp"/>
</dbReference>
<dbReference type="PROSITE" id="PS51160">
    <property type="entry name" value="ACYLPHOSPHATASE_3"/>
    <property type="match status" value="1"/>
</dbReference>
<dbReference type="GO" id="GO:0046872">
    <property type="term" value="F:metal ion binding"/>
    <property type="evidence" value="ECO:0007669"/>
    <property type="project" value="InterPro"/>
</dbReference>
<name>A0A5R9BMT6_9MICC</name>
<sequence length="937" mass="102173">MRLSLPHWGRSPEKLTITQAEAIAFRVPMDLAAENAQRSVAPFNYLVSVRGETSHGVSYFGLGEAQPRPNQTGDLHDRSWPFLDDALAGLVGQSLSLRHPLDDIRGHTRLLQDAADKDEFNPLFRSRATIMGIETALLDLAAKAKGVTFVDLLGRRRLVTAPVPPVMRHRDPSKIDEYFQKRVRGAKTPLRLVGGEDITEDLEHFQLVATARRAIRPSAAAQPIWFNFRGKLAFDSARHIVEEVAHLAAGGKLPSQIVLQNLLARHDLERSAELQSVADSLAQRVAGSSGVTILPRSAGPSDTADMLGSEEGTLRMLNIRPAELGGILRSIEIAENFKKISPEGQIVVSQFPGASRVTQMVHRDLAKALPNARFVGASAEVERKFRGTRRLSRLRRSPLLRQGTGLALDYQALVSQARGRILHPSIPSDATPGLEPNTYDDVDYISPIGAYAVHGHIVEREALARGLNSWRFTKSSIMVSDTAGVQLPFRTTRWPLSGVVASSVAKHKESTRILLRRAGCPVPEGRTFHGGDHEISLSYARRIGYPVVLKPAEGSMGVGVTANIGSDSELTEALRMFSRTAHGNDEFIVEKHINGGDYRIMVIGDEVAAAVQRIPANVVGDGVQTVGQLMIEKNVARRQNSHLGPLKIKWDASVAYQLGKQGYTIDSVIPAGQRIYLLSTNNLTQGGESVEILDELHPSIKEASVRAVKAVPGMGYCGVDFLLEDHTKPLDEQDGAICEINAMAALPVAEYPVYGTPRRLSEQFILRCVEAFGLESWPERAETLNLRLTIHGGVTGVGYGKWFTRRASKSGLSGWFRNTGERQAEALVSGPTAAATAMATVAILGPPKAAPESVKSVHTSELPELDEFVLFDEDSDDRGGVAFEPGANTDLSDFEESDSSVEETSTEPEQLSDLQEIDDLLSPEELEDRLEEQNDGK</sequence>
<keyword evidence="1" id="KW-0547">Nucleotide-binding</keyword>
<dbReference type="GO" id="GO:0005737">
    <property type="term" value="C:cytoplasm"/>
    <property type="evidence" value="ECO:0007669"/>
    <property type="project" value="TreeGrafter"/>
</dbReference>
<comment type="caution">
    <text evidence="7">The sequence shown here is derived from an EMBL/GenBank/DDBJ whole genome shotgun (WGS) entry which is preliminary data.</text>
</comment>